<keyword evidence="4" id="KW-0378">Hydrolase</keyword>
<dbReference type="Pfam" id="PF02720">
    <property type="entry name" value="DUF222"/>
    <property type="match status" value="1"/>
</dbReference>
<dbReference type="SMART" id="SM00507">
    <property type="entry name" value="HNHc"/>
    <property type="match status" value="1"/>
</dbReference>
<accession>A0A7X6MPX6</accession>
<dbReference type="CDD" id="cd00085">
    <property type="entry name" value="HNHc"/>
    <property type="match status" value="1"/>
</dbReference>
<feature type="region of interest" description="Disordered" evidence="2">
    <location>
        <begin position="96"/>
        <end position="126"/>
    </location>
</feature>
<evidence type="ECO:0000259" key="3">
    <source>
        <dbReference type="SMART" id="SM00507"/>
    </source>
</evidence>
<dbReference type="GO" id="GO:0008270">
    <property type="term" value="F:zinc ion binding"/>
    <property type="evidence" value="ECO:0007669"/>
    <property type="project" value="InterPro"/>
</dbReference>
<protein>
    <submittedName>
        <fullName evidence="4">HNH endonuclease</fullName>
    </submittedName>
</protein>
<evidence type="ECO:0000313" key="5">
    <source>
        <dbReference type="Proteomes" id="UP000518188"/>
    </source>
</evidence>
<dbReference type="RefSeq" id="WP_044520119.1">
    <property type="nucleotide sequence ID" value="NZ_HG322952.1"/>
</dbReference>
<dbReference type="InterPro" id="IPR003615">
    <property type="entry name" value="HNH_nuc"/>
</dbReference>
<keyword evidence="4" id="KW-0255">Endonuclease</keyword>
<dbReference type="InterPro" id="IPR003870">
    <property type="entry name" value="DUF222"/>
</dbReference>
<evidence type="ECO:0000256" key="2">
    <source>
        <dbReference type="SAM" id="MobiDB-lite"/>
    </source>
</evidence>
<organism evidence="4 5">
    <name type="scientific">Mycolicibacterium septicum DSM 44393</name>
    <dbReference type="NCBI Taxonomy" id="1341646"/>
    <lineage>
        <taxon>Bacteria</taxon>
        <taxon>Bacillati</taxon>
        <taxon>Actinomycetota</taxon>
        <taxon>Actinomycetes</taxon>
        <taxon>Mycobacteriales</taxon>
        <taxon>Mycobacteriaceae</taxon>
        <taxon>Mycolicibacterium</taxon>
    </lineage>
</organism>
<feature type="domain" description="HNH nuclease" evidence="3">
    <location>
        <begin position="358"/>
        <end position="411"/>
    </location>
</feature>
<sequence>MASEALDRQNLLAAYDAYEALAAKIASASHDVLTLSDLQWIATRRERVTRAQGAVDHKIVTRIAEKLTPQTMGGNSMRDILVHSLRISRTEAERRLADAEEFGPRRALNGEPLPPKLPATAASQARGEVGTEHVRVIRKFFAKLPDGVAADDRDRAEELLGRSAARLTPEELRKVAERLLMTIDQDGPEPRDNVRARRRGLWFGKQDSDGMTRVTGWLDPEARAVWDANAAKTAAPGMCNPDDENACVDDEPDREAVIRDLRTTAQRNHDAFKAIGRAMLASGQLGQHRGLPCTVVVTTTLDKIESGEGWAVTGGGSLLPMADVIRLAGHAYHYLCIYKSHTEIPLYLGRTKRIASPGQRIAVMARDGGCTRPGCTAPPYWCQVHHRDEDWADGGPTDVDNLTLACQPDHRLLTSKGWRTQSGKDGRTEWIPPPILDVAQPRVNDCHRPERYLSELEAG</sequence>
<dbReference type="InterPro" id="IPR002711">
    <property type="entry name" value="HNH"/>
</dbReference>
<proteinExistence type="inferred from homology"/>
<dbReference type="Proteomes" id="UP000518188">
    <property type="component" value="Unassembled WGS sequence"/>
</dbReference>
<dbReference type="GO" id="GO:0004519">
    <property type="term" value="F:endonuclease activity"/>
    <property type="evidence" value="ECO:0007669"/>
    <property type="project" value="UniProtKB-KW"/>
</dbReference>
<dbReference type="GO" id="GO:0003676">
    <property type="term" value="F:nucleic acid binding"/>
    <property type="evidence" value="ECO:0007669"/>
    <property type="project" value="InterPro"/>
</dbReference>
<dbReference type="AlphaFoldDB" id="A0A7X6MPX6"/>
<dbReference type="Pfam" id="PF01844">
    <property type="entry name" value="HNH"/>
    <property type="match status" value="1"/>
</dbReference>
<keyword evidence="4" id="KW-0540">Nuclease</keyword>
<comment type="caution">
    <text evidence="4">The sequence shown here is derived from an EMBL/GenBank/DDBJ whole genome shotgun (WGS) entry which is preliminary data.</text>
</comment>
<name>A0A7X6MPX6_9MYCO</name>
<comment type="similarity">
    <text evidence="1">Belongs to the Rv1128c/1148c/1588c/1702c/1945/3466 family.</text>
</comment>
<dbReference type="EMBL" id="JAAXPJ010000006">
    <property type="protein sequence ID" value="NKZ12341.1"/>
    <property type="molecule type" value="Genomic_DNA"/>
</dbReference>
<evidence type="ECO:0000313" key="4">
    <source>
        <dbReference type="EMBL" id="NKZ12341.1"/>
    </source>
</evidence>
<gene>
    <name evidence="4" type="ORF">HGA11_15280</name>
</gene>
<reference evidence="4 5" key="1">
    <citation type="submission" date="2020-04" db="EMBL/GenBank/DDBJ databases">
        <title>MicrobeNet Type strains.</title>
        <authorList>
            <person name="Nicholson A.C."/>
        </authorList>
    </citation>
    <scope>NUCLEOTIDE SEQUENCE [LARGE SCALE GENOMIC DNA]</scope>
    <source>
        <strain evidence="4 5">ATCC 700731</strain>
    </source>
</reference>
<evidence type="ECO:0000256" key="1">
    <source>
        <dbReference type="ARBA" id="ARBA00023450"/>
    </source>
</evidence>